<dbReference type="CDD" id="cd06263">
    <property type="entry name" value="MAM"/>
    <property type="match status" value="2"/>
</dbReference>
<evidence type="ECO:0000313" key="3">
    <source>
        <dbReference type="Proteomes" id="UP000694888"/>
    </source>
</evidence>
<dbReference type="InterPro" id="IPR000998">
    <property type="entry name" value="MAM_dom"/>
</dbReference>
<feature type="region of interest" description="Disordered" evidence="1">
    <location>
        <begin position="127"/>
        <end position="155"/>
    </location>
</feature>
<organism evidence="3 4">
    <name type="scientific">Aplysia californica</name>
    <name type="common">California sea hare</name>
    <dbReference type="NCBI Taxonomy" id="6500"/>
    <lineage>
        <taxon>Eukaryota</taxon>
        <taxon>Metazoa</taxon>
        <taxon>Spiralia</taxon>
        <taxon>Lophotrochozoa</taxon>
        <taxon>Mollusca</taxon>
        <taxon>Gastropoda</taxon>
        <taxon>Heterobranchia</taxon>
        <taxon>Euthyneura</taxon>
        <taxon>Tectipleura</taxon>
        <taxon>Aplysiida</taxon>
        <taxon>Aplysioidea</taxon>
        <taxon>Aplysiidae</taxon>
        <taxon>Aplysia</taxon>
    </lineage>
</organism>
<feature type="compositionally biased region" description="Polar residues" evidence="1">
    <location>
        <begin position="127"/>
        <end position="137"/>
    </location>
</feature>
<proteinExistence type="predicted"/>
<evidence type="ECO:0000313" key="4">
    <source>
        <dbReference type="RefSeq" id="XP_035827614.1"/>
    </source>
</evidence>
<sequence>MAIIVSHGHYIFTDSDPPRKPGDSSRLISTLIPATGVSNCFNFRYNMHGTDVGSLNVYLKNGSASSLVWTLSGDQGTGWKLGSFPIPGTSGTGNTYQIIMEAKTGKGNKGDIALDDLEVVSLTCSISPSSAGPNSQKSTTLTTASTASTGPPSNPNTVTCNFDGGLCGWTQLTTDNKDWIRHQGTTNSYGTGPSSDHTGRNGYYLYLESSTGQFGDAARIVSGTIQPRASVECLTFWYHMQGSSIGSLSIYIYHITSIGSPLWTRSGSQGNVWIKGSLSISRQSSYRLVIEAKKGTSYTGDIAIDDIMLVDGYCADATSTASGVTSLPSPGSVINSCDFEDGSKMCNYTNDAANTQQYSWRLTSHTSGSYATGPNNDHTYGTIMGKNFFYLEF</sequence>
<evidence type="ECO:0000259" key="2">
    <source>
        <dbReference type="PROSITE" id="PS50060"/>
    </source>
</evidence>
<feature type="domain" description="MAM" evidence="2">
    <location>
        <begin position="335"/>
        <end position="393"/>
    </location>
</feature>
<dbReference type="SMART" id="SM00137">
    <property type="entry name" value="MAM"/>
    <property type="match status" value="2"/>
</dbReference>
<gene>
    <name evidence="4" type="primary">LOC118477185</name>
</gene>
<dbReference type="Pfam" id="PF00629">
    <property type="entry name" value="MAM"/>
    <property type="match status" value="2"/>
</dbReference>
<accession>A0ABM1VYX1</accession>
<dbReference type="PROSITE" id="PS50060">
    <property type="entry name" value="MAM_2"/>
    <property type="match status" value="3"/>
</dbReference>
<keyword evidence="3" id="KW-1185">Reference proteome</keyword>
<protein>
    <submittedName>
        <fullName evidence="4">MAM and LDL-receptor class A domain-containing protein 1-like</fullName>
    </submittedName>
</protein>
<dbReference type="InterPro" id="IPR051560">
    <property type="entry name" value="MAM_domain-containing"/>
</dbReference>
<dbReference type="Proteomes" id="UP000694888">
    <property type="component" value="Unplaced"/>
</dbReference>
<dbReference type="Gene3D" id="2.60.120.200">
    <property type="match status" value="3"/>
</dbReference>
<feature type="domain" description="MAM" evidence="2">
    <location>
        <begin position="158"/>
        <end position="316"/>
    </location>
</feature>
<evidence type="ECO:0000256" key="1">
    <source>
        <dbReference type="SAM" id="MobiDB-lite"/>
    </source>
</evidence>
<dbReference type="PRINTS" id="PR00020">
    <property type="entry name" value="MAMDOMAIN"/>
</dbReference>
<dbReference type="PANTHER" id="PTHR23282:SF142">
    <property type="entry name" value="MAM DOMAIN-CONTAINING PROTEIN"/>
    <property type="match status" value="1"/>
</dbReference>
<feature type="domain" description="MAM" evidence="2">
    <location>
        <begin position="1"/>
        <end position="126"/>
    </location>
</feature>
<feature type="compositionally biased region" description="Low complexity" evidence="1">
    <location>
        <begin position="138"/>
        <end position="155"/>
    </location>
</feature>
<name>A0ABM1VYX1_APLCA</name>
<dbReference type="InterPro" id="IPR013320">
    <property type="entry name" value="ConA-like_dom_sf"/>
</dbReference>
<dbReference type="RefSeq" id="XP_035827614.1">
    <property type="nucleotide sequence ID" value="XM_035971721.1"/>
</dbReference>
<dbReference type="GeneID" id="118477185"/>
<dbReference type="SUPFAM" id="SSF49899">
    <property type="entry name" value="Concanavalin A-like lectins/glucanases"/>
    <property type="match status" value="3"/>
</dbReference>
<dbReference type="PANTHER" id="PTHR23282">
    <property type="entry name" value="APICAL ENDOSOMAL GLYCOPROTEIN PRECURSOR"/>
    <property type="match status" value="1"/>
</dbReference>
<reference evidence="4" key="1">
    <citation type="submission" date="2025-08" db="UniProtKB">
        <authorList>
            <consortium name="RefSeq"/>
        </authorList>
    </citation>
    <scope>IDENTIFICATION</scope>
</reference>